<gene>
    <name evidence="2" type="ORF">MMA15_19770</name>
</gene>
<feature type="transmembrane region" description="Helical" evidence="1">
    <location>
        <begin position="81"/>
        <end position="103"/>
    </location>
</feature>
<feature type="transmembrane region" description="Helical" evidence="1">
    <location>
        <begin position="20"/>
        <end position="40"/>
    </location>
</feature>
<keyword evidence="1" id="KW-1133">Transmembrane helix</keyword>
<evidence type="ECO:0000313" key="3">
    <source>
        <dbReference type="Proteomes" id="UP001166784"/>
    </source>
</evidence>
<comment type="caution">
    <text evidence="2">The sequence shown here is derived from an EMBL/GenBank/DDBJ whole genome shotgun (WGS) entry which is preliminary data.</text>
</comment>
<keyword evidence="3" id="KW-1185">Reference proteome</keyword>
<dbReference type="Pfam" id="PF25637">
    <property type="entry name" value="DUF7942"/>
    <property type="match status" value="1"/>
</dbReference>
<evidence type="ECO:0000256" key="1">
    <source>
        <dbReference type="SAM" id="Phobius"/>
    </source>
</evidence>
<keyword evidence="1" id="KW-0472">Membrane</keyword>
<evidence type="ECO:0000313" key="2">
    <source>
        <dbReference type="EMBL" id="MCH6162544.1"/>
    </source>
</evidence>
<reference evidence="2" key="1">
    <citation type="submission" date="2022-03" db="EMBL/GenBank/DDBJ databases">
        <authorList>
            <person name="Santos J.D.N."/>
            <person name="Kallscheuer N."/>
            <person name="Jogler C."/>
            <person name="Lage O.M."/>
        </authorList>
    </citation>
    <scope>NUCLEOTIDE SEQUENCE</scope>
    <source>
        <strain evidence="2">M600PL45_2</strain>
    </source>
</reference>
<protein>
    <recommendedName>
        <fullName evidence="4">Integral membrane protein</fullName>
    </recommendedName>
</protein>
<name>A0ABS9T1Y9_9ACTN</name>
<evidence type="ECO:0008006" key="4">
    <source>
        <dbReference type="Google" id="ProtNLM"/>
    </source>
</evidence>
<dbReference type="NCBIfam" id="NF046119">
    <property type="entry name" value="memb_SCO4225"/>
    <property type="match status" value="1"/>
</dbReference>
<dbReference type="Proteomes" id="UP001166784">
    <property type="component" value="Unassembled WGS sequence"/>
</dbReference>
<feature type="transmembrane region" description="Helical" evidence="1">
    <location>
        <begin position="52"/>
        <end position="75"/>
    </location>
</feature>
<sequence>MRDRSAWKRTLSAATDNWLSRGYLTVCAALLLWTVGDALFSNDEGPSFAGVWPIFATLPTSFLVVLLAGAIGFLLPSAAMLPISVILLAAAAVINAALLGMLLRWLRSRRSQA</sequence>
<reference evidence="2" key="2">
    <citation type="journal article" date="2023" name="Int. J. Syst. Evol. Microbiol.">
        <title>Streptomyces marispadix sp. nov., isolated from marine beach sediment of the Northern Coast of Portugal.</title>
        <authorList>
            <person name="dos Santos J.D.N."/>
            <person name="Vitorino I.R."/>
            <person name="Kallscheuer N."/>
            <person name="Srivastava A."/>
            <person name="Krautwurst S."/>
            <person name="Marz M."/>
            <person name="Jogler C."/>
            <person name="Lobo Da Cunha A."/>
            <person name="Catita J."/>
            <person name="Goncalves H."/>
            <person name="Gonzalez I."/>
            <person name="Reyes F."/>
            <person name="Lage O.M."/>
        </authorList>
    </citation>
    <scope>NUCLEOTIDE SEQUENCE</scope>
    <source>
        <strain evidence="2">M600PL45_2</strain>
    </source>
</reference>
<accession>A0ABS9T1Y9</accession>
<organism evidence="2 3">
    <name type="scientific">Streptomyces marispadix</name>
    <dbReference type="NCBI Taxonomy" id="2922868"/>
    <lineage>
        <taxon>Bacteria</taxon>
        <taxon>Bacillati</taxon>
        <taxon>Actinomycetota</taxon>
        <taxon>Actinomycetes</taxon>
        <taxon>Kitasatosporales</taxon>
        <taxon>Streptomycetaceae</taxon>
        <taxon>Streptomyces</taxon>
    </lineage>
</organism>
<dbReference type="EMBL" id="JAKWJU010000002">
    <property type="protein sequence ID" value="MCH6162544.1"/>
    <property type="molecule type" value="Genomic_DNA"/>
</dbReference>
<proteinExistence type="predicted"/>
<dbReference type="RefSeq" id="WP_241061475.1">
    <property type="nucleotide sequence ID" value="NZ_JAKWJU010000002.1"/>
</dbReference>
<dbReference type="InterPro" id="IPR057702">
    <property type="entry name" value="DUF7942"/>
</dbReference>
<keyword evidence="1" id="KW-0812">Transmembrane</keyword>